<dbReference type="EMBL" id="QRBE01000011">
    <property type="protein sequence ID" value="RDS79694.1"/>
    <property type="molecule type" value="Genomic_DNA"/>
</dbReference>
<organism evidence="1 2">
    <name type="scientific">Dyella monticola</name>
    <dbReference type="NCBI Taxonomy" id="1927958"/>
    <lineage>
        <taxon>Bacteria</taxon>
        <taxon>Pseudomonadati</taxon>
        <taxon>Pseudomonadota</taxon>
        <taxon>Gammaproteobacteria</taxon>
        <taxon>Lysobacterales</taxon>
        <taxon>Rhodanobacteraceae</taxon>
        <taxon>Dyella</taxon>
    </lineage>
</organism>
<name>A0A370WU64_9GAMM</name>
<reference evidence="1 2" key="1">
    <citation type="submission" date="2018-07" db="EMBL/GenBank/DDBJ databases">
        <title>Dyella monticola sp. nov. and Dyella psychrodurans sp. nov. isolated from monsoon evergreen broad-leaved forest soil of Dinghu Mountain, China.</title>
        <authorList>
            <person name="Gao Z."/>
            <person name="Qiu L."/>
        </authorList>
    </citation>
    <scope>NUCLEOTIDE SEQUENCE [LARGE SCALE GENOMIC DNA]</scope>
    <source>
        <strain evidence="1 2">4G-K06</strain>
    </source>
</reference>
<gene>
    <name evidence="1" type="ORF">DWU98_16650</name>
</gene>
<evidence type="ECO:0000313" key="1">
    <source>
        <dbReference type="EMBL" id="RDS79694.1"/>
    </source>
</evidence>
<protein>
    <submittedName>
        <fullName evidence="1">Uncharacterized protein</fullName>
    </submittedName>
</protein>
<dbReference type="AlphaFoldDB" id="A0A370WU64"/>
<sequence>MRDRIDAGHACMPLLALTRESDAGARTRNLRTRTGVDTMDIAHDGLFFPCACAVTTLREACPACVGIEADVRAA</sequence>
<accession>A0A370WU64</accession>
<evidence type="ECO:0000313" key="2">
    <source>
        <dbReference type="Proteomes" id="UP000254258"/>
    </source>
</evidence>
<dbReference type="Proteomes" id="UP000254258">
    <property type="component" value="Unassembled WGS sequence"/>
</dbReference>
<keyword evidence="2" id="KW-1185">Reference proteome</keyword>
<comment type="caution">
    <text evidence="1">The sequence shown here is derived from an EMBL/GenBank/DDBJ whole genome shotgun (WGS) entry which is preliminary data.</text>
</comment>
<proteinExistence type="predicted"/>